<evidence type="ECO:0000256" key="1">
    <source>
        <dbReference type="ARBA" id="ARBA00022694"/>
    </source>
</evidence>
<dbReference type="GO" id="GO:0046872">
    <property type="term" value="F:metal ion binding"/>
    <property type="evidence" value="ECO:0007669"/>
    <property type="project" value="UniProtKB-KW"/>
</dbReference>
<keyword evidence="1" id="KW-0819">tRNA processing</keyword>
<evidence type="ECO:0000313" key="7">
    <source>
        <dbReference type="Proteomes" id="UP000218811"/>
    </source>
</evidence>
<name>A0A2H3JEH7_WOLCO</name>
<dbReference type="Pfam" id="PF04032">
    <property type="entry name" value="Rpr2"/>
    <property type="match status" value="1"/>
</dbReference>
<comment type="similarity">
    <text evidence="4">Belongs to the eukaryotic/archaeal RNase P protein component 4 family.</text>
</comment>
<dbReference type="STRING" id="742152.A0A2H3JEH7"/>
<sequence>MAKKIKGQEPAVSLNSVTNRDILQRLNFLYQASAYLNTINPDRTADARVGPDSSSLSKRQRKRQTRRKERHPNTAADLSRNYVKTMKIVAQKATVKMDPNVKRTICKKCSTVLIPGVSARIRVESSRVHGNVVQTTCIHCHTARCIPALPELGPDAPPVDGPSTSSATDISPQDLPAPEIQIPSGEAQPSEDAMVADIATPQAIATGPSAQAQTESEASMARIQQQKQRRRTLARLPPLFQRKGHIVFKGNERLEEE</sequence>
<feature type="compositionally biased region" description="Basic residues" evidence="5">
    <location>
        <begin position="58"/>
        <end position="70"/>
    </location>
</feature>
<dbReference type="AlphaFoldDB" id="A0A2H3JEH7"/>
<proteinExistence type="inferred from homology"/>
<reference evidence="6 7" key="1">
    <citation type="journal article" date="2012" name="Science">
        <title>The Paleozoic origin of enzymatic lignin decomposition reconstructed from 31 fungal genomes.</title>
        <authorList>
            <person name="Floudas D."/>
            <person name="Binder M."/>
            <person name="Riley R."/>
            <person name="Barry K."/>
            <person name="Blanchette R.A."/>
            <person name="Henrissat B."/>
            <person name="Martinez A.T."/>
            <person name="Otillar R."/>
            <person name="Spatafora J.W."/>
            <person name="Yadav J.S."/>
            <person name="Aerts A."/>
            <person name="Benoit I."/>
            <person name="Boyd A."/>
            <person name="Carlson A."/>
            <person name="Copeland A."/>
            <person name="Coutinho P.M."/>
            <person name="de Vries R.P."/>
            <person name="Ferreira P."/>
            <person name="Findley K."/>
            <person name="Foster B."/>
            <person name="Gaskell J."/>
            <person name="Glotzer D."/>
            <person name="Gorecki P."/>
            <person name="Heitman J."/>
            <person name="Hesse C."/>
            <person name="Hori C."/>
            <person name="Igarashi K."/>
            <person name="Jurgens J.A."/>
            <person name="Kallen N."/>
            <person name="Kersten P."/>
            <person name="Kohler A."/>
            <person name="Kuees U."/>
            <person name="Kumar T.K.A."/>
            <person name="Kuo A."/>
            <person name="LaButti K."/>
            <person name="Larrondo L.F."/>
            <person name="Lindquist E."/>
            <person name="Ling A."/>
            <person name="Lombard V."/>
            <person name="Lucas S."/>
            <person name="Lundell T."/>
            <person name="Martin R."/>
            <person name="McLaughlin D.J."/>
            <person name="Morgenstern I."/>
            <person name="Morin E."/>
            <person name="Murat C."/>
            <person name="Nagy L.G."/>
            <person name="Nolan M."/>
            <person name="Ohm R.A."/>
            <person name="Patyshakuliyeva A."/>
            <person name="Rokas A."/>
            <person name="Ruiz-Duenas F.J."/>
            <person name="Sabat G."/>
            <person name="Salamov A."/>
            <person name="Samejima M."/>
            <person name="Schmutz J."/>
            <person name="Slot J.C."/>
            <person name="St John F."/>
            <person name="Stenlid J."/>
            <person name="Sun H."/>
            <person name="Sun S."/>
            <person name="Syed K."/>
            <person name="Tsang A."/>
            <person name="Wiebenga A."/>
            <person name="Young D."/>
            <person name="Pisabarro A."/>
            <person name="Eastwood D.C."/>
            <person name="Martin F."/>
            <person name="Cullen D."/>
            <person name="Grigoriev I.V."/>
            <person name="Hibbett D.S."/>
        </authorList>
    </citation>
    <scope>NUCLEOTIDE SEQUENCE [LARGE SCALE GENOMIC DNA]</scope>
    <source>
        <strain evidence="6 7">MD-104</strain>
    </source>
</reference>
<dbReference type="Gene3D" id="6.20.50.20">
    <property type="match status" value="1"/>
</dbReference>
<accession>A0A2H3JEH7</accession>
<dbReference type="OMA" id="RNDSTHG"/>
<feature type="compositionally biased region" description="Polar residues" evidence="5">
    <location>
        <begin position="162"/>
        <end position="171"/>
    </location>
</feature>
<keyword evidence="7" id="KW-1185">Reference proteome</keyword>
<keyword evidence="3" id="KW-0862">Zinc</keyword>
<organism evidence="6 7">
    <name type="scientific">Wolfiporia cocos (strain MD-104)</name>
    <name type="common">Brown rot fungus</name>
    <dbReference type="NCBI Taxonomy" id="742152"/>
    <lineage>
        <taxon>Eukaryota</taxon>
        <taxon>Fungi</taxon>
        <taxon>Dikarya</taxon>
        <taxon>Basidiomycota</taxon>
        <taxon>Agaricomycotina</taxon>
        <taxon>Agaricomycetes</taxon>
        <taxon>Polyporales</taxon>
        <taxon>Phaeolaceae</taxon>
        <taxon>Wolfiporia</taxon>
    </lineage>
</organism>
<dbReference type="PANTHER" id="PTHR14742:SF0">
    <property type="entry name" value="RIBONUCLEASE P PROTEIN SUBUNIT P21"/>
    <property type="match status" value="1"/>
</dbReference>
<evidence type="ECO:0000256" key="5">
    <source>
        <dbReference type="SAM" id="MobiDB-lite"/>
    </source>
</evidence>
<dbReference type="Proteomes" id="UP000218811">
    <property type="component" value="Unassembled WGS sequence"/>
</dbReference>
<evidence type="ECO:0000313" key="6">
    <source>
        <dbReference type="EMBL" id="PCH36088.1"/>
    </source>
</evidence>
<feature type="compositionally biased region" description="Polar residues" evidence="5">
    <location>
        <begin position="208"/>
        <end position="226"/>
    </location>
</feature>
<feature type="region of interest" description="Disordered" evidence="5">
    <location>
        <begin position="182"/>
        <end position="230"/>
    </location>
</feature>
<evidence type="ECO:0000256" key="4">
    <source>
        <dbReference type="ARBA" id="ARBA00038402"/>
    </source>
</evidence>
<feature type="region of interest" description="Disordered" evidence="5">
    <location>
        <begin position="42"/>
        <end position="77"/>
    </location>
</feature>
<feature type="region of interest" description="Disordered" evidence="5">
    <location>
        <begin position="154"/>
        <end position="173"/>
    </location>
</feature>
<keyword evidence="2" id="KW-0479">Metal-binding</keyword>
<dbReference type="PANTHER" id="PTHR14742">
    <property type="entry name" value="RIBONUCLEASE P SUBUNIT P21"/>
    <property type="match status" value="1"/>
</dbReference>
<evidence type="ECO:0000256" key="2">
    <source>
        <dbReference type="ARBA" id="ARBA00022723"/>
    </source>
</evidence>
<evidence type="ECO:0000256" key="3">
    <source>
        <dbReference type="ARBA" id="ARBA00022833"/>
    </source>
</evidence>
<dbReference type="GO" id="GO:0008033">
    <property type="term" value="P:tRNA processing"/>
    <property type="evidence" value="ECO:0007669"/>
    <property type="project" value="UniProtKB-KW"/>
</dbReference>
<dbReference type="GO" id="GO:0005655">
    <property type="term" value="C:nucleolar ribonuclease P complex"/>
    <property type="evidence" value="ECO:0007669"/>
    <property type="project" value="TreeGrafter"/>
</dbReference>
<gene>
    <name evidence="6" type="ORF">WOLCODRAFT_166674</name>
</gene>
<dbReference type="InterPro" id="IPR007175">
    <property type="entry name" value="Rpr2/Snm1/Rpp21"/>
</dbReference>
<protein>
    <submittedName>
        <fullName evidence="6">Rpr2-domain-containing protein</fullName>
    </submittedName>
</protein>
<dbReference type="EMBL" id="KB467865">
    <property type="protein sequence ID" value="PCH36088.1"/>
    <property type="molecule type" value="Genomic_DNA"/>
</dbReference>
<dbReference type="OrthoDB" id="128536at2759"/>